<keyword evidence="1 3" id="KW-0853">WD repeat</keyword>
<dbReference type="InterPro" id="IPR019775">
    <property type="entry name" value="WD40_repeat_CS"/>
</dbReference>
<evidence type="ECO:0000256" key="2">
    <source>
        <dbReference type="ARBA" id="ARBA00022737"/>
    </source>
</evidence>
<evidence type="ECO:0000313" key="4">
    <source>
        <dbReference type="EMBL" id="CDI81325.1"/>
    </source>
</evidence>
<evidence type="ECO:0000256" key="3">
    <source>
        <dbReference type="PROSITE-ProRule" id="PRU00221"/>
    </source>
</evidence>
<organism evidence="4 5">
    <name type="scientific">Eimeria acervulina</name>
    <name type="common">Coccidian parasite</name>
    <dbReference type="NCBI Taxonomy" id="5801"/>
    <lineage>
        <taxon>Eukaryota</taxon>
        <taxon>Sar</taxon>
        <taxon>Alveolata</taxon>
        <taxon>Apicomplexa</taxon>
        <taxon>Conoidasida</taxon>
        <taxon>Coccidia</taxon>
        <taxon>Eucoccidiorida</taxon>
        <taxon>Eimeriorina</taxon>
        <taxon>Eimeriidae</taxon>
        <taxon>Eimeria</taxon>
    </lineage>
</organism>
<name>U6GMB7_EIMAC</name>
<keyword evidence="2" id="KW-0677">Repeat</keyword>
<dbReference type="PROSITE" id="PS50294">
    <property type="entry name" value="WD_REPEATS_REGION"/>
    <property type="match status" value="1"/>
</dbReference>
<dbReference type="PANTHER" id="PTHR10971">
    <property type="entry name" value="MRNA EXPORT FACTOR AND BUB3"/>
    <property type="match status" value="1"/>
</dbReference>
<proteinExistence type="predicted"/>
<dbReference type="Gene3D" id="2.130.10.10">
    <property type="entry name" value="YVTN repeat-like/Quinoprotein amine dehydrogenase"/>
    <property type="match status" value="1"/>
</dbReference>
<reference evidence="4" key="2">
    <citation type="submission" date="2013-10" db="EMBL/GenBank/DDBJ databases">
        <authorList>
            <person name="Aslett M."/>
        </authorList>
    </citation>
    <scope>NUCLEOTIDE SEQUENCE</scope>
    <source>
        <strain evidence="4">Houghton</strain>
    </source>
</reference>
<reference evidence="4" key="1">
    <citation type="submission" date="2013-10" db="EMBL/GenBank/DDBJ databases">
        <title>Genomic analysis of the causative agents of coccidiosis in chickens.</title>
        <authorList>
            <person name="Reid A.J."/>
            <person name="Blake D."/>
            <person name="Billington K."/>
            <person name="Browne H."/>
            <person name="Dunn M."/>
            <person name="Hung S."/>
            <person name="Kawahara F."/>
            <person name="Miranda-Saavedra D."/>
            <person name="Mourier T."/>
            <person name="Nagra H."/>
            <person name="Otto T.D."/>
            <person name="Rawlings N."/>
            <person name="Sanchez A."/>
            <person name="Sanders M."/>
            <person name="Subramaniam C."/>
            <person name="Tay Y."/>
            <person name="Dear P."/>
            <person name="Doerig C."/>
            <person name="Gruber A."/>
            <person name="Parkinson J."/>
            <person name="Shirley M."/>
            <person name="Wan K.L."/>
            <person name="Berriman M."/>
            <person name="Tomley F."/>
            <person name="Pain A."/>
        </authorList>
    </citation>
    <scope>NUCLEOTIDE SEQUENCE</scope>
    <source>
        <strain evidence="4">Houghton</strain>
    </source>
</reference>
<dbReference type="OrthoDB" id="10262475at2759"/>
<gene>
    <name evidence="4" type="ORF">EAH_00004250</name>
</gene>
<accession>U6GMB7</accession>
<dbReference type="Proteomes" id="UP000018050">
    <property type="component" value="Unassembled WGS sequence"/>
</dbReference>
<dbReference type="GeneID" id="25268495"/>
<feature type="repeat" description="WD" evidence="3">
    <location>
        <begin position="242"/>
        <end position="267"/>
    </location>
</feature>
<dbReference type="PROSITE" id="PS50082">
    <property type="entry name" value="WD_REPEATS_2"/>
    <property type="match status" value="2"/>
</dbReference>
<dbReference type="EMBL" id="HG671592">
    <property type="protein sequence ID" value="CDI81325.1"/>
    <property type="molecule type" value="Genomic_DNA"/>
</dbReference>
<dbReference type="SMART" id="SM00320">
    <property type="entry name" value="WD40"/>
    <property type="match status" value="3"/>
</dbReference>
<evidence type="ECO:0000313" key="5">
    <source>
        <dbReference type="Proteomes" id="UP000018050"/>
    </source>
</evidence>
<dbReference type="RefSeq" id="XP_013248934.1">
    <property type="nucleotide sequence ID" value="XM_013393480.1"/>
</dbReference>
<dbReference type="OMA" id="WDSTLHI"/>
<dbReference type="SUPFAM" id="SSF50978">
    <property type="entry name" value="WD40 repeat-like"/>
    <property type="match status" value="1"/>
</dbReference>
<sequence length="331" mass="36845">MMPTLYAGHEECHLIAKKSPALQHHLIEMLRVYDVDNSELISQHEFQAAPLDCCFLSDFNRVAVGGLTGGIHVFDVHGAKISQVGRHDAPVRSVRFHRPTNLVYSGGWDNTIRAWDLRSPREIGMAAIHGKVYAMDLNDDKLVVCDSMKRTYIYDIRNGAEMINAEYREYGCSDAGASDQILKYQIRSVRCFPNGQGFAASSIEGRVTWEYFDPNPEVQSRKYAFKCHRIKEADGSETACPVNSIVFHPRYGTFATGGSDGGVSIWDGLSKKRLCRVPPLPTSVSSLAFNSSGTLLAMAVSYMFERGPQPGQPKPQIIVRAVREEDVRPKS</sequence>
<dbReference type="AlphaFoldDB" id="U6GMB7"/>
<protein>
    <submittedName>
        <fullName evidence="4">Mitotic checkpoint protein bub3, putative</fullName>
    </submittedName>
</protein>
<dbReference type="PROSITE" id="PS00678">
    <property type="entry name" value="WD_REPEATS_1"/>
    <property type="match status" value="1"/>
</dbReference>
<evidence type="ECO:0000256" key="1">
    <source>
        <dbReference type="ARBA" id="ARBA00022574"/>
    </source>
</evidence>
<dbReference type="VEuPathDB" id="ToxoDB:EAH_00004250"/>
<dbReference type="InterPro" id="IPR001680">
    <property type="entry name" value="WD40_rpt"/>
</dbReference>
<keyword evidence="5" id="KW-1185">Reference proteome</keyword>
<dbReference type="InterPro" id="IPR015943">
    <property type="entry name" value="WD40/YVTN_repeat-like_dom_sf"/>
</dbReference>
<dbReference type="InterPro" id="IPR036322">
    <property type="entry name" value="WD40_repeat_dom_sf"/>
</dbReference>
<feature type="repeat" description="WD" evidence="3">
    <location>
        <begin position="84"/>
        <end position="125"/>
    </location>
</feature>
<dbReference type="Pfam" id="PF00400">
    <property type="entry name" value="WD40"/>
    <property type="match status" value="2"/>
</dbReference>